<proteinExistence type="predicted"/>
<dbReference type="Proteomes" id="UP001162480">
    <property type="component" value="Chromosome 8"/>
</dbReference>
<dbReference type="AlphaFoldDB" id="A0AA36B3N9"/>
<dbReference type="EMBL" id="OX597821">
    <property type="protein sequence ID" value="CAI9726793.1"/>
    <property type="molecule type" value="Genomic_DNA"/>
</dbReference>
<feature type="region of interest" description="Disordered" evidence="1">
    <location>
        <begin position="20"/>
        <end position="76"/>
    </location>
</feature>
<evidence type="ECO:0000313" key="3">
    <source>
        <dbReference type="Proteomes" id="UP001162480"/>
    </source>
</evidence>
<protein>
    <submittedName>
        <fullName evidence="2">Uncharacterized protein</fullName>
    </submittedName>
</protein>
<name>A0AA36B3N9_OCTVU</name>
<reference evidence="2" key="1">
    <citation type="submission" date="2023-08" db="EMBL/GenBank/DDBJ databases">
        <authorList>
            <person name="Alioto T."/>
            <person name="Alioto T."/>
            <person name="Gomez Garrido J."/>
        </authorList>
    </citation>
    <scope>NUCLEOTIDE SEQUENCE</scope>
</reference>
<sequence length="132" mass="14521">MITGRIDQAVSKQNVQRLIRKNRPDHSRPYTSAKDSELIVFSSSSESGNRSAGEDEDFPIPFSMKRKDVSKTESSKTPIKQIKFPELATTCNCTIASDCAVALLTSSVISNLTACTSGECSFIIDRSKVKRE</sequence>
<evidence type="ECO:0000313" key="2">
    <source>
        <dbReference type="EMBL" id="CAI9726793.1"/>
    </source>
</evidence>
<keyword evidence="3" id="KW-1185">Reference proteome</keyword>
<evidence type="ECO:0000256" key="1">
    <source>
        <dbReference type="SAM" id="MobiDB-lite"/>
    </source>
</evidence>
<gene>
    <name evidence="2" type="ORF">OCTVUL_1B031003</name>
</gene>
<accession>A0AA36B3N9</accession>
<feature type="compositionally biased region" description="Basic and acidic residues" evidence="1">
    <location>
        <begin position="65"/>
        <end position="74"/>
    </location>
</feature>
<organism evidence="2 3">
    <name type="scientific">Octopus vulgaris</name>
    <name type="common">Common octopus</name>
    <dbReference type="NCBI Taxonomy" id="6645"/>
    <lineage>
        <taxon>Eukaryota</taxon>
        <taxon>Metazoa</taxon>
        <taxon>Spiralia</taxon>
        <taxon>Lophotrochozoa</taxon>
        <taxon>Mollusca</taxon>
        <taxon>Cephalopoda</taxon>
        <taxon>Coleoidea</taxon>
        <taxon>Octopodiformes</taxon>
        <taxon>Octopoda</taxon>
        <taxon>Incirrata</taxon>
        <taxon>Octopodidae</taxon>
        <taxon>Octopus</taxon>
    </lineage>
</organism>